<feature type="transmembrane region" description="Helical" evidence="7">
    <location>
        <begin position="121"/>
        <end position="138"/>
    </location>
</feature>
<gene>
    <name evidence="9" type="ORF">WAE58_19890</name>
</gene>
<dbReference type="EMBL" id="JBBEUB010000007">
    <property type="protein sequence ID" value="MEJ2904715.1"/>
    <property type="molecule type" value="Genomic_DNA"/>
</dbReference>
<dbReference type="GO" id="GO:0006508">
    <property type="term" value="P:proteolysis"/>
    <property type="evidence" value="ECO:0007669"/>
    <property type="project" value="UniProtKB-KW"/>
</dbReference>
<feature type="transmembrane region" description="Helical" evidence="7">
    <location>
        <begin position="310"/>
        <end position="330"/>
    </location>
</feature>
<keyword evidence="6 7" id="KW-0472">Membrane</keyword>
<name>A0ABU8NR42_9SPHI</name>
<dbReference type="Proteomes" id="UP001378956">
    <property type="component" value="Unassembled WGS sequence"/>
</dbReference>
<dbReference type="InterPro" id="IPR008915">
    <property type="entry name" value="Peptidase_M50"/>
</dbReference>
<evidence type="ECO:0000259" key="8">
    <source>
        <dbReference type="Pfam" id="PF02163"/>
    </source>
</evidence>
<comment type="subcellular location">
    <subcellularLocation>
        <location evidence="2">Membrane</location>
        <topology evidence="2">Multi-pass membrane protein</topology>
    </subcellularLocation>
</comment>
<evidence type="ECO:0000256" key="5">
    <source>
        <dbReference type="ARBA" id="ARBA00022989"/>
    </source>
</evidence>
<feature type="transmembrane region" description="Helical" evidence="7">
    <location>
        <begin position="212"/>
        <end position="235"/>
    </location>
</feature>
<evidence type="ECO:0000256" key="7">
    <source>
        <dbReference type="SAM" id="Phobius"/>
    </source>
</evidence>
<keyword evidence="4 7" id="KW-0812">Transmembrane</keyword>
<feature type="domain" description="Peptidase M50" evidence="8">
    <location>
        <begin position="158"/>
        <end position="319"/>
    </location>
</feature>
<keyword evidence="9" id="KW-0378">Hydrolase</keyword>
<evidence type="ECO:0000256" key="3">
    <source>
        <dbReference type="ARBA" id="ARBA00007931"/>
    </source>
</evidence>
<protein>
    <submittedName>
        <fullName evidence="9">Site-2 protease family protein</fullName>
    </submittedName>
</protein>
<evidence type="ECO:0000256" key="1">
    <source>
        <dbReference type="ARBA" id="ARBA00001947"/>
    </source>
</evidence>
<feature type="transmembrane region" description="Helical" evidence="7">
    <location>
        <begin position="241"/>
        <end position="260"/>
    </location>
</feature>
<dbReference type="Pfam" id="PF02163">
    <property type="entry name" value="Peptidase_M50"/>
    <property type="match status" value="1"/>
</dbReference>
<comment type="cofactor">
    <cofactor evidence="1">
        <name>Zn(2+)</name>
        <dbReference type="ChEBI" id="CHEBI:29105"/>
    </cofactor>
</comment>
<keyword evidence="10" id="KW-1185">Reference proteome</keyword>
<evidence type="ECO:0000256" key="2">
    <source>
        <dbReference type="ARBA" id="ARBA00004141"/>
    </source>
</evidence>
<keyword evidence="9" id="KW-0645">Protease</keyword>
<evidence type="ECO:0000256" key="6">
    <source>
        <dbReference type="ARBA" id="ARBA00023136"/>
    </source>
</evidence>
<accession>A0ABU8NR42</accession>
<dbReference type="RefSeq" id="WP_288883899.1">
    <property type="nucleotide sequence ID" value="NZ_CBFGNQ010000005.1"/>
</dbReference>
<comment type="similarity">
    <text evidence="3">Belongs to the peptidase M50B family.</text>
</comment>
<keyword evidence="5 7" id="KW-1133">Transmembrane helix</keyword>
<evidence type="ECO:0000313" key="9">
    <source>
        <dbReference type="EMBL" id="MEJ2904715.1"/>
    </source>
</evidence>
<dbReference type="GO" id="GO:0008233">
    <property type="term" value="F:peptidase activity"/>
    <property type="evidence" value="ECO:0007669"/>
    <property type="project" value="UniProtKB-KW"/>
</dbReference>
<evidence type="ECO:0000256" key="4">
    <source>
        <dbReference type="ARBA" id="ARBA00022692"/>
    </source>
</evidence>
<feature type="transmembrane region" description="Helical" evidence="7">
    <location>
        <begin position="150"/>
        <end position="167"/>
    </location>
</feature>
<feature type="transmembrane region" description="Helical" evidence="7">
    <location>
        <begin position="364"/>
        <end position="382"/>
    </location>
</feature>
<reference evidence="9 10" key="1">
    <citation type="submission" date="2024-03" db="EMBL/GenBank/DDBJ databases">
        <title>Sequence of Lycoming College Course Isolates.</title>
        <authorList>
            <person name="Plotts O."/>
            <person name="Newman J."/>
        </authorList>
    </citation>
    <scope>NUCLEOTIDE SEQUENCE [LARGE SCALE GENOMIC DNA]</scope>
    <source>
        <strain evidence="9 10">CJB-3</strain>
    </source>
</reference>
<sequence length="398" mass="45653">MLVKDLSLSETDNSRWVLKTMDGRHMLLNQASATLVQLLQKHHDYEAAVQAFNLHFNTDLSTETFRQLTKEKLSGFQILTEEENGKVQKKGKYLHLQVPFFSPSVAGALSAPFRFLYSPRLFFVLISILAGVVAWILISYPSQQAFEWTNVNLLLLACLVYPSVLIHELGHIAASRAAGVEHGEVGFAFYLIFPVLYSDVTNIWQVPKKRRIIVNLAGATNELLYAVCLFLIFYFTGNKTLLTAFYLINLKILFELNPFVRMDGYWVFSDITNTPNLLPKANKLVKDVFGAVFSRSKHLPAAFSRTDKWLIIYGMANTAFILIYMGFMLVSHFDSIIHFPAILLDLFMKMIRMELSFNNLKSEYLFVFIFYWLVGRMLYHFILKNSRVTSAKLGRVAY</sequence>
<evidence type="ECO:0000313" key="10">
    <source>
        <dbReference type="Proteomes" id="UP001378956"/>
    </source>
</evidence>
<feature type="transmembrane region" description="Helical" evidence="7">
    <location>
        <begin position="187"/>
        <end position="205"/>
    </location>
</feature>
<proteinExistence type="inferred from homology"/>
<organism evidence="9 10">
    <name type="scientific">Pedobacter panaciterrae</name>
    <dbReference type="NCBI Taxonomy" id="363849"/>
    <lineage>
        <taxon>Bacteria</taxon>
        <taxon>Pseudomonadati</taxon>
        <taxon>Bacteroidota</taxon>
        <taxon>Sphingobacteriia</taxon>
        <taxon>Sphingobacteriales</taxon>
        <taxon>Sphingobacteriaceae</taxon>
        <taxon>Pedobacter</taxon>
    </lineage>
</organism>
<comment type="caution">
    <text evidence="9">The sequence shown here is derived from an EMBL/GenBank/DDBJ whole genome shotgun (WGS) entry which is preliminary data.</text>
</comment>